<proteinExistence type="predicted"/>
<accession>C8TFK3</accession>
<keyword evidence="1" id="KW-0175">Coiled coil</keyword>
<evidence type="ECO:0000313" key="3">
    <source>
        <dbReference type="EMBL" id="BAI39925.1"/>
    </source>
</evidence>
<dbReference type="PANTHER" id="PTHR31245:SF3">
    <property type="entry name" value="OS08G0313600 PROTEIN"/>
    <property type="match status" value="1"/>
</dbReference>
<feature type="compositionally biased region" description="Polar residues" evidence="2">
    <location>
        <begin position="34"/>
        <end position="53"/>
    </location>
</feature>
<sequence>MAYKVTSIFFMAHTRCHKRLRALPPPIPREGPDQSASPAPQGRNPSRATSQVPTIAPEGGGGDGGWGRRTEGTQAGGATATTMSAVVCGKRASSSFFEDLTHPTGGSPPAAKRTRCGGAFFPPPPPPTWPRGVTKNDLVARLSTQFPAMSLEDFGFGVTMTLNDLTQMIEKALDKSGNNVDSAIRSLLNLHLESVQNNSGVAFEPIQETTEVQVSAEVVSDGNEIGAPSESAPCPENFPSNGSEWVELLVNEMTTASNMDDAKSRATRVLEAFEKAVVSHVNAQGPHDFQKHERQKDYDAKNQELQDEKQRIAEFQEQVRNLELNNYRLSMLLRQAQQGSSIPGRFNPDVF</sequence>
<name>C8TFK3_ORYSI</name>
<dbReference type="PANTHER" id="PTHR31245">
    <property type="entry name" value="UBIQUITIN SYSTEM COMPONENT CUE PROTEIN"/>
    <property type="match status" value="1"/>
</dbReference>
<evidence type="ECO:0000256" key="2">
    <source>
        <dbReference type="SAM" id="MobiDB-lite"/>
    </source>
</evidence>
<dbReference type="EMBL" id="AP009092">
    <property type="protein sequence ID" value="BAI39925.1"/>
    <property type="molecule type" value="Genomic_DNA"/>
</dbReference>
<dbReference type="CDD" id="cd14279">
    <property type="entry name" value="CUE"/>
    <property type="match status" value="1"/>
</dbReference>
<organism evidence="3">
    <name type="scientific">Oryza sativa subsp. indica</name>
    <name type="common">Rice</name>
    <dbReference type="NCBI Taxonomy" id="39946"/>
    <lineage>
        <taxon>Eukaryota</taxon>
        <taxon>Viridiplantae</taxon>
        <taxon>Streptophyta</taxon>
        <taxon>Embryophyta</taxon>
        <taxon>Tracheophyta</taxon>
        <taxon>Spermatophyta</taxon>
        <taxon>Magnoliopsida</taxon>
        <taxon>Liliopsida</taxon>
        <taxon>Poales</taxon>
        <taxon>Poaceae</taxon>
        <taxon>BOP clade</taxon>
        <taxon>Oryzoideae</taxon>
        <taxon>Oryzeae</taxon>
        <taxon>Oryzinae</taxon>
        <taxon>Oryza</taxon>
        <taxon>Oryza sativa</taxon>
    </lineage>
</organism>
<evidence type="ECO:0000256" key="1">
    <source>
        <dbReference type="SAM" id="Coils"/>
    </source>
</evidence>
<feature type="region of interest" description="Disordered" evidence="2">
    <location>
        <begin position="22"/>
        <end position="78"/>
    </location>
</feature>
<gene>
    <name evidence="3" type="primary">K0253H11.9</name>
</gene>
<protein>
    <submittedName>
        <fullName evidence="3">Uncharacterized protein K0253H11.9</fullName>
    </submittedName>
</protein>
<feature type="coiled-coil region" evidence="1">
    <location>
        <begin position="291"/>
        <end position="325"/>
    </location>
</feature>
<dbReference type="AlphaFoldDB" id="C8TFK3"/>
<reference evidence="3" key="1">
    <citation type="journal article" date="2009" name="Plant J.">
        <title>Comparative analysis of complete orthologous centromeres from two subspecies of rice reveals rapid variation of centromere organization and structure.</title>
        <authorList>
            <person name="Wu J."/>
            <person name="Fujisawa M."/>
            <person name="Tian Z."/>
            <person name="Yamagata H."/>
            <person name="Kamiya K."/>
            <person name="Shibata M."/>
            <person name="Hosokawa S."/>
            <person name="Ito Y."/>
            <person name="Hamada M."/>
            <person name="Katagiri S."/>
            <person name="Kurita K."/>
            <person name="Yamamoto M."/>
            <person name="Kikuta A."/>
            <person name="Machita K."/>
            <person name="Karasawa W."/>
            <person name="Kanamori H."/>
            <person name="Namiki N."/>
            <person name="Mizuno H."/>
            <person name="Ma J."/>
            <person name="Sasaki T."/>
            <person name="Matsumoto T."/>
        </authorList>
    </citation>
    <scope>NUCLEOTIDE SEQUENCE</scope>
</reference>